<name>A0A484F7P9_COLOR</name>
<keyword evidence="2" id="KW-1185">Reference proteome</keyword>
<comment type="caution">
    <text evidence="1">The sequence shown here is derived from an EMBL/GenBank/DDBJ whole genome shotgun (WGS) entry which is preliminary data.</text>
</comment>
<evidence type="ECO:0000313" key="1">
    <source>
        <dbReference type="EMBL" id="TDZ13852.1"/>
    </source>
</evidence>
<reference evidence="2" key="2">
    <citation type="journal article" date="2019" name="Mol. Plant Microbe Interact.">
        <title>Genome sequence resources for four phytopathogenic fungi from the Colletotrichum orbiculare species complex.</title>
        <authorList>
            <person name="Gan P."/>
            <person name="Tsushima A."/>
            <person name="Narusaka M."/>
            <person name="Narusaka Y."/>
            <person name="Takano Y."/>
            <person name="Kubo Y."/>
            <person name="Shirasu K."/>
        </authorList>
    </citation>
    <scope>GENOME REANNOTATION</scope>
    <source>
        <strain evidence="2">104-T / ATCC 96160 / CBS 514.97 / LARS 414 / MAFF 240422</strain>
    </source>
</reference>
<dbReference type="AlphaFoldDB" id="A0A484F7P9"/>
<protein>
    <submittedName>
        <fullName evidence="1">Uncharacterized protein</fullName>
    </submittedName>
</protein>
<sequence>MLLFSHSPDNARVNATPSFEREGAALTLALALLLAVQDAVRRLFRNAEINAVVVGSCSLQALLNHVATSRPPNIFNQIQGPA</sequence>
<accession>A0A484F7P9</accession>
<dbReference type="Proteomes" id="UP000014480">
    <property type="component" value="Unassembled WGS sequence"/>
</dbReference>
<reference evidence="2" key="1">
    <citation type="journal article" date="2013" name="New Phytol.">
        <title>Comparative genomic and transcriptomic analyses reveal the hemibiotrophic stage shift of Colletotrichum fungi.</title>
        <authorList>
            <person name="Gan P."/>
            <person name="Ikeda K."/>
            <person name="Irieda H."/>
            <person name="Narusaka M."/>
            <person name="O'Connell R.J."/>
            <person name="Narusaka Y."/>
            <person name="Takano Y."/>
            <person name="Kubo Y."/>
            <person name="Shirasu K."/>
        </authorList>
    </citation>
    <scope>NUCLEOTIDE SEQUENCE [LARGE SCALE GENOMIC DNA]</scope>
    <source>
        <strain evidence="2">104-T / ATCC 96160 / CBS 514.97 / LARS 414 / MAFF 240422</strain>
    </source>
</reference>
<gene>
    <name evidence="1" type="ORF">Cob_v013045</name>
</gene>
<proteinExistence type="predicted"/>
<evidence type="ECO:0000313" key="2">
    <source>
        <dbReference type="Proteomes" id="UP000014480"/>
    </source>
</evidence>
<organism evidence="1 2">
    <name type="scientific">Colletotrichum orbiculare (strain 104-T / ATCC 96160 / CBS 514.97 / LARS 414 / MAFF 240422)</name>
    <name type="common">Cucumber anthracnose fungus</name>
    <name type="synonym">Colletotrichum lagenarium</name>
    <dbReference type="NCBI Taxonomy" id="1213857"/>
    <lineage>
        <taxon>Eukaryota</taxon>
        <taxon>Fungi</taxon>
        <taxon>Dikarya</taxon>
        <taxon>Ascomycota</taxon>
        <taxon>Pezizomycotina</taxon>
        <taxon>Sordariomycetes</taxon>
        <taxon>Hypocreomycetidae</taxon>
        <taxon>Glomerellales</taxon>
        <taxon>Glomerellaceae</taxon>
        <taxon>Colletotrichum</taxon>
        <taxon>Colletotrichum orbiculare species complex</taxon>
    </lineage>
</organism>
<dbReference type="EMBL" id="AMCV02000059">
    <property type="protein sequence ID" value="TDZ13852.1"/>
    <property type="molecule type" value="Genomic_DNA"/>
</dbReference>